<dbReference type="Proteomes" id="UP000428333">
    <property type="component" value="Linkage Group LG01"/>
</dbReference>
<reference evidence="2 3" key="1">
    <citation type="journal article" date="2019" name="Genome Biol. Evol.">
        <title>The Rhododendron genome and chromosomal organization provide insight into shared whole-genome duplications across the heath family (Ericaceae).</title>
        <authorList>
            <person name="Soza V.L."/>
            <person name="Lindsley D."/>
            <person name="Waalkes A."/>
            <person name="Ramage E."/>
            <person name="Patwardhan R.P."/>
            <person name="Burton J.N."/>
            <person name="Adey A."/>
            <person name="Kumar A."/>
            <person name="Qiu R."/>
            <person name="Shendure J."/>
            <person name="Hall B."/>
        </authorList>
    </citation>
    <scope>NUCLEOTIDE SEQUENCE [LARGE SCALE GENOMIC DNA]</scope>
    <source>
        <strain evidence="2">RSF 1966-606</strain>
    </source>
</reference>
<dbReference type="SUPFAM" id="SSF56322">
    <property type="entry name" value="ADC synthase"/>
    <property type="match status" value="1"/>
</dbReference>
<evidence type="ECO:0000313" key="3">
    <source>
        <dbReference type="Proteomes" id="UP000428333"/>
    </source>
</evidence>
<dbReference type="InterPro" id="IPR019999">
    <property type="entry name" value="Anth_synth_I-like"/>
</dbReference>
<dbReference type="AlphaFoldDB" id="A0A6A4MR96"/>
<evidence type="ECO:0000313" key="2">
    <source>
        <dbReference type="EMBL" id="KAE9467498.1"/>
    </source>
</evidence>
<keyword evidence="3" id="KW-1185">Reference proteome</keyword>
<comment type="caution">
    <text evidence="2">The sequence shown here is derived from an EMBL/GenBank/DDBJ whole genome shotgun (WGS) entry which is preliminary data.</text>
</comment>
<accession>A0A6A4MR96</accession>
<evidence type="ECO:0000259" key="1">
    <source>
        <dbReference type="Pfam" id="PF04715"/>
    </source>
</evidence>
<feature type="non-terminal residue" evidence="2">
    <location>
        <position position="1"/>
    </location>
</feature>
<dbReference type="GO" id="GO:0000162">
    <property type="term" value="P:L-tryptophan biosynthetic process"/>
    <property type="evidence" value="ECO:0007669"/>
    <property type="project" value="TreeGrafter"/>
</dbReference>
<sequence length="387" mass="42771">METLALSQVRPIIPSASFPHLSGHHFPSSLTLSRLRTLRCSVLSSRSLAAGGADNDHSAKFRKAAEHGNLIPLYQSILSDHLTPVLAYRCLVKEDERDAPSFLFESVDPAGLHQTSSLGRYSVIGAQPSMEIVAKENMVTIMDHREGRRTEEFVEDPMVVPRRIMDKWKPQRLDELPEAFCEKKKLPFLAAPEDDRNLPDVHLGLYDDVIVFDHVEKKAFVIHWVQLDQFSSVEEAFNDGMNRLNTLVSRVPDDIVPQARGCILVASSPEILARTKKVTGESLDHLTSWDALRAALPVGTVSGVPKAENLDLEQKISFSLLLCFSDNVTGDTSFDFGTLTLSSLKLLGDAQLNNGALTRDLAVPNSGAGRVQAHRFPAQVAQYMQLP</sequence>
<proteinExistence type="predicted"/>
<dbReference type="Gene3D" id="3.60.120.10">
    <property type="entry name" value="Anthranilate synthase"/>
    <property type="match status" value="1"/>
</dbReference>
<organism evidence="2 3">
    <name type="scientific">Rhododendron williamsianum</name>
    <dbReference type="NCBI Taxonomy" id="262921"/>
    <lineage>
        <taxon>Eukaryota</taxon>
        <taxon>Viridiplantae</taxon>
        <taxon>Streptophyta</taxon>
        <taxon>Embryophyta</taxon>
        <taxon>Tracheophyta</taxon>
        <taxon>Spermatophyta</taxon>
        <taxon>Magnoliopsida</taxon>
        <taxon>eudicotyledons</taxon>
        <taxon>Gunneridae</taxon>
        <taxon>Pentapetalae</taxon>
        <taxon>asterids</taxon>
        <taxon>Ericales</taxon>
        <taxon>Ericaceae</taxon>
        <taxon>Ericoideae</taxon>
        <taxon>Rhodoreae</taxon>
        <taxon>Rhododendron</taxon>
    </lineage>
</organism>
<name>A0A6A4MR96_9ERIC</name>
<feature type="domain" description="Anthranilate synthase component I N-terminal" evidence="1">
    <location>
        <begin position="80"/>
        <end position="220"/>
    </location>
</feature>
<dbReference type="EMBL" id="QEFC01000026">
    <property type="protein sequence ID" value="KAE9467498.1"/>
    <property type="molecule type" value="Genomic_DNA"/>
</dbReference>
<dbReference type="OrthoDB" id="1680390at2759"/>
<protein>
    <recommendedName>
        <fullName evidence="1">Anthranilate synthase component I N-terminal domain-containing protein</fullName>
    </recommendedName>
</protein>
<dbReference type="PANTHER" id="PTHR11236">
    <property type="entry name" value="AMINOBENZOATE/ANTHRANILATE SYNTHASE"/>
    <property type="match status" value="1"/>
</dbReference>
<dbReference type="Pfam" id="PF04715">
    <property type="entry name" value="Anth_synt_I_N"/>
    <property type="match status" value="1"/>
</dbReference>
<gene>
    <name evidence="2" type="ORF">C3L33_00598</name>
</gene>
<dbReference type="InterPro" id="IPR006805">
    <property type="entry name" value="Anth_synth_I_N"/>
</dbReference>
<dbReference type="PANTHER" id="PTHR11236:SF9">
    <property type="entry name" value="ANTHRANILATE SYNTHASE COMPONENT 1"/>
    <property type="match status" value="1"/>
</dbReference>
<dbReference type="InterPro" id="IPR005801">
    <property type="entry name" value="ADC_synthase"/>
</dbReference>